<feature type="coiled-coil region" evidence="1">
    <location>
        <begin position="672"/>
        <end position="745"/>
    </location>
</feature>
<feature type="compositionally biased region" description="Basic and acidic residues" evidence="2">
    <location>
        <begin position="1"/>
        <end position="12"/>
    </location>
</feature>
<feature type="compositionally biased region" description="Polar residues" evidence="2">
    <location>
        <begin position="849"/>
        <end position="864"/>
    </location>
</feature>
<feature type="compositionally biased region" description="Basic residues" evidence="2">
    <location>
        <begin position="549"/>
        <end position="562"/>
    </location>
</feature>
<feature type="compositionally biased region" description="Pro residues" evidence="2">
    <location>
        <begin position="84"/>
        <end position="120"/>
    </location>
</feature>
<dbReference type="AlphaFoldDB" id="A0A267E0Z2"/>
<proteinExistence type="predicted"/>
<feature type="compositionally biased region" description="Basic residues" evidence="2">
    <location>
        <begin position="865"/>
        <end position="874"/>
    </location>
</feature>
<dbReference type="EMBL" id="NIVC01002883">
    <property type="protein sequence ID" value="PAA54594.1"/>
    <property type="molecule type" value="Genomic_DNA"/>
</dbReference>
<dbReference type="PANTHER" id="PTHR45733:SF8">
    <property type="entry name" value="FORMIN-J"/>
    <property type="match status" value="1"/>
</dbReference>
<feature type="compositionally biased region" description="Acidic residues" evidence="2">
    <location>
        <begin position="496"/>
        <end position="523"/>
    </location>
</feature>
<accession>A0A267E0Z2</accession>
<comment type="caution">
    <text evidence="3">The sequence shown here is derived from an EMBL/GenBank/DDBJ whole genome shotgun (WGS) entry which is preliminary data.</text>
</comment>
<evidence type="ECO:0000313" key="3">
    <source>
        <dbReference type="EMBL" id="PAA54594.1"/>
    </source>
</evidence>
<name>A0A267E0Z2_9PLAT</name>
<keyword evidence="1" id="KW-0175">Coiled coil</keyword>
<keyword evidence="4" id="KW-1185">Reference proteome</keyword>
<evidence type="ECO:0000256" key="2">
    <source>
        <dbReference type="SAM" id="MobiDB-lite"/>
    </source>
</evidence>
<dbReference type="Gene3D" id="1.10.287.1490">
    <property type="match status" value="1"/>
</dbReference>
<feature type="compositionally biased region" description="Polar residues" evidence="2">
    <location>
        <begin position="209"/>
        <end position="221"/>
    </location>
</feature>
<dbReference type="PANTHER" id="PTHR45733">
    <property type="entry name" value="FORMIN-J"/>
    <property type="match status" value="1"/>
</dbReference>
<reference evidence="3 4" key="1">
    <citation type="submission" date="2017-06" db="EMBL/GenBank/DDBJ databases">
        <title>A platform for efficient transgenesis in Macrostomum lignano, a flatworm model organism for stem cell research.</title>
        <authorList>
            <person name="Berezikov E."/>
        </authorList>
    </citation>
    <scope>NUCLEOTIDE SEQUENCE [LARGE SCALE GENOMIC DNA]</scope>
    <source>
        <strain evidence="3">DV1</strain>
        <tissue evidence="3">Whole organism</tissue>
    </source>
</reference>
<feature type="compositionally biased region" description="Low complexity" evidence="2">
    <location>
        <begin position="811"/>
        <end position="832"/>
    </location>
</feature>
<dbReference type="STRING" id="282301.A0A267E0Z2"/>
<feature type="compositionally biased region" description="Pro residues" evidence="2">
    <location>
        <begin position="782"/>
        <end position="806"/>
    </location>
</feature>
<organism evidence="3 4">
    <name type="scientific">Macrostomum lignano</name>
    <dbReference type="NCBI Taxonomy" id="282301"/>
    <lineage>
        <taxon>Eukaryota</taxon>
        <taxon>Metazoa</taxon>
        <taxon>Spiralia</taxon>
        <taxon>Lophotrochozoa</taxon>
        <taxon>Platyhelminthes</taxon>
        <taxon>Rhabditophora</taxon>
        <taxon>Macrostomorpha</taxon>
        <taxon>Macrostomida</taxon>
        <taxon>Macrostomidae</taxon>
        <taxon>Macrostomum</taxon>
    </lineage>
</organism>
<feature type="compositionally biased region" description="Basic and acidic residues" evidence="2">
    <location>
        <begin position="66"/>
        <end position="79"/>
    </location>
</feature>
<gene>
    <name evidence="3" type="ORF">BOX15_Mlig017131g1</name>
</gene>
<feature type="compositionally biased region" description="Low complexity" evidence="2">
    <location>
        <begin position="760"/>
        <end position="771"/>
    </location>
</feature>
<feature type="compositionally biased region" description="Low complexity" evidence="2">
    <location>
        <begin position="155"/>
        <end position="178"/>
    </location>
</feature>
<feature type="region of interest" description="Disordered" evidence="2">
    <location>
        <begin position="1"/>
        <end position="229"/>
    </location>
</feature>
<sequence>MPEQQSKSDSEKTQAQQLSPSTEPPKTQVDHPSQSKEGPSESGSQNTSVEQSHPELPNTQSQQAKPDQDQVKQQGKVDSEPVATPAPPIAQPTPPASSQPLTPPPPPPPSPPPSSGPEQPPVSIEPTPNQDVKEEKPAKPDEAAKQIDKPPPPASDTAGPPTAGAKTSSPSSSSTAASDSKKSADQGIDPGRYTRTDSGPQQPPPQPPNAQESEGNASSGDTDVDDNNVELATKRRCLTWLTGRYPAVRLAKAGVDAASPMVPDWLVQLVETVPVSAWLPMSAKSQALALLTLVVMLAVSLLARCCLCRRDWRRECLGALALTRRLEEQLGEKDALNGRLAEDLAAARAEAAGAAGGAADWRGKMEAAKADWEAERARLRSQIVESERRIGELEARTGELDGRLTAEIDRGDRDREEAAAKVFEFEEKLEAAQAEQQRLYNQASEYYNRMTEMQSELDRANQEAERCRAENATLRQSLDNLLAKLGSDDAAAAANDNDDDEEGADEGDGEGQSEDEEDDDEDQRDAPDGGENGAGDDDDAADSDSASTRCRRRRRLQKRRQRRQEIQLQRQEQRADLIRRLLDAEAARRELEELRSRQEQFESHARAEAASRLELENELSAVRAEQATLREDRDKACTELKVLRDYFKDRECEWQRRLGQQELTRQSDASATASAQQRLDEQRAEIDQLRARLEATQSELAEAERVHRRRIGDLEKRAHDSWLAAKAAERQLSEVKDDNSALRAKLTALGSRPPPAPMFSIGRPSSRSSVGSDRRSAQQPLLLPPPPPPMLQSNMPLPPPPPPPIFPIMTSPGSAAGSAMSASPAPQAQYSMPPLPPPPPPPPLSMPMQQNASSMSAAGPSQSVGRRRTGGNGR</sequence>
<evidence type="ECO:0000313" key="4">
    <source>
        <dbReference type="Proteomes" id="UP000215902"/>
    </source>
</evidence>
<evidence type="ECO:0000256" key="1">
    <source>
        <dbReference type="SAM" id="Coils"/>
    </source>
</evidence>
<dbReference type="OrthoDB" id="6022771at2759"/>
<feature type="region of interest" description="Disordered" evidence="2">
    <location>
        <begin position="747"/>
        <end position="874"/>
    </location>
</feature>
<protein>
    <submittedName>
        <fullName evidence="3">Uncharacterized protein</fullName>
    </submittedName>
</protein>
<feature type="region of interest" description="Disordered" evidence="2">
    <location>
        <begin position="491"/>
        <end position="571"/>
    </location>
</feature>
<feature type="coiled-coil region" evidence="1">
    <location>
        <begin position="362"/>
        <end position="484"/>
    </location>
</feature>
<feature type="compositionally biased region" description="Basic and acidic residues" evidence="2">
    <location>
        <begin position="131"/>
        <end position="148"/>
    </location>
</feature>
<feature type="compositionally biased region" description="Polar residues" evidence="2">
    <location>
        <begin position="13"/>
        <end position="65"/>
    </location>
</feature>
<feature type="compositionally biased region" description="Pro residues" evidence="2">
    <location>
        <begin position="833"/>
        <end position="845"/>
    </location>
</feature>
<dbReference type="InterPro" id="IPR051144">
    <property type="entry name" value="Formin_homology_domain"/>
</dbReference>
<dbReference type="Proteomes" id="UP000215902">
    <property type="component" value="Unassembled WGS sequence"/>
</dbReference>